<gene>
    <name evidence="3" type="ORF">DW011_25635</name>
    <name evidence="1" type="ORF">GAN75_00125</name>
    <name evidence="2" type="ORF">GAN91_15630</name>
    <name evidence="4" type="ORF">KQP59_00335</name>
</gene>
<dbReference type="Proteomes" id="UP000283616">
    <property type="component" value="Unassembled WGS sequence"/>
</dbReference>
<dbReference type="Gene3D" id="2.40.128.640">
    <property type="match status" value="1"/>
</dbReference>
<reference evidence="6 7" key="2">
    <citation type="journal article" date="2019" name="Nat. Med.">
        <title>A library of human gut bacterial isolates paired with longitudinal multiomics data enables mechanistic microbiome research.</title>
        <authorList>
            <person name="Poyet M."/>
            <person name="Groussin M."/>
            <person name="Gibbons S.M."/>
            <person name="Avila-Pacheco J."/>
            <person name="Jiang X."/>
            <person name="Kearney S.M."/>
            <person name="Perrotta A.R."/>
            <person name="Berdy B."/>
            <person name="Zhao S."/>
            <person name="Lieberman T.D."/>
            <person name="Swanson P.K."/>
            <person name="Smith M."/>
            <person name="Roesemann S."/>
            <person name="Alexander J.E."/>
            <person name="Rich S.A."/>
            <person name="Livny J."/>
            <person name="Vlamakis H."/>
            <person name="Clish C."/>
            <person name="Bullock K."/>
            <person name="Deik A."/>
            <person name="Scott J."/>
            <person name="Pierce K.A."/>
            <person name="Xavier R.J."/>
            <person name="Alm E.J."/>
        </authorList>
    </citation>
    <scope>NUCLEOTIDE SEQUENCE [LARGE SCALE GENOMIC DNA]</scope>
    <source>
        <strain evidence="1 6">BIOML-A160</strain>
        <strain evidence="2 7">BIOML-A162</strain>
    </source>
</reference>
<evidence type="ECO:0000313" key="5">
    <source>
        <dbReference type="Proteomes" id="UP000283616"/>
    </source>
</evidence>
<dbReference type="InterPro" id="IPR007298">
    <property type="entry name" value="Cu-R_lipoprotein_NlpE"/>
</dbReference>
<sequence>MKLIKLHLLVAAMIIVTSGCVGSGKKYKQQENSAAGVVDSKNKDCYGTYEGILPCADCGGIKTTLKINSDATYDLRSEYLGEENGIFEESGVYNMIGENIIELVTPSSGAKTYYKVLDDAVVLSDSTEIFNNSGRLAAQYILKRQ</sequence>
<reference evidence="4" key="3">
    <citation type="submission" date="2021-06" db="EMBL/GenBank/DDBJ databases">
        <title>Interrogation of the integrated mobile genetic elements in gut-associated Bacteroides with a consensus prediction approach.</title>
        <authorList>
            <person name="Campbell D.E."/>
            <person name="Leigh J.R."/>
            <person name="Kim T."/>
            <person name="England W."/>
            <person name="Whitaker R.J."/>
            <person name="Degnan P.H."/>
        </authorList>
    </citation>
    <scope>NUCLEOTIDE SEQUENCE</scope>
    <source>
        <strain evidence="4">VPI-BTDOT2</strain>
    </source>
</reference>
<dbReference type="KEGG" id="btho:Btheta7330_01589"/>
<dbReference type="RefSeq" id="WP_004318689.1">
    <property type="nucleotide sequence ID" value="NZ_CAXSMB010000032.1"/>
</dbReference>
<dbReference type="AlphaFoldDB" id="A0A0P0F3A9"/>
<dbReference type="EMBL" id="WCRW01000001">
    <property type="protein sequence ID" value="KAB4458508.1"/>
    <property type="molecule type" value="Genomic_DNA"/>
</dbReference>
<evidence type="ECO:0000313" key="3">
    <source>
        <dbReference type="EMBL" id="RHL52195.1"/>
    </source>
</evidence>
<dbReference type="Proteomes" id="UP000436858">
    <property type="component" value="Unassembled WGS sequence"/>
</dbReference>
<dbReference type="EMBL" id="WCRY01000014">
    <property type="protein sequence ID" value="KAB4480470.1"/>
    <property type="molecule type" value="Genomic_DNA"/>
</dbReference>
<dbReference type="GeneID" id="75113184"/>
<evidence type="ECO:0000313" key="1">
    <source>
        <dbReference type="EMBL" id="KAB4458508.1"/>
    </source>
</evidence>
<name>A0A0P0F3A9_BACT4</name>
<evidence type="ECO:0000313" key="2">
    <source>
        <dbReference type="EMBL" id="KAB4480470.1"/>
    </source>
</evidence>
<reference evidence="3 5" key="1">
    <citation type="submission" date="2018-08" db="EMBL/GenBank/DDBJ databases">
        <title>A genome reference for cultivated species of the human gut microbiota.</title>
        <authorList>
            <person name="Zou Y."/>
            <person name="Xue W."/>
            <person name="Luo G."/>
        </authorList>
    </citation>
    <scope>NUCLEOTIDE SEQUENCE [LARGE SCALE GENOMIC DNA]</scope>
    <source>
        <strain evidence="3 5">AF37-12</strain>
    </source>
</reference>
<proteinExistence type="predicted"/>
<evidence type="ECO:0000313" key="6">
    <source>
        <dbReference type="Proteomes" id="UP000436825"/>
    </source>
</evidence>
<dbReference type="PROSITE" id="PS51257">
    <property type="entry name" value="PROKAR_LIPOPROTEIN"/>
    <property type="match status" value="1"/>
</dbReference>
<dbReference type="Proteomes" id="UP001156216">
    <property type="component" value="Chromosome"/>
</dbReference>
<dbReference type="EMBL" id="CP083681">
    <property type="protein sequence ID" value="UYU71594.1"/>
    <property type="molecule type" value="Genomic_DNA"/>
</dbReference>
<dbReference type="Proteomes" id="UP000436825">
    <property type="component" value="Unassembled WGS sequence"/>
</dbReference>
<evidence type="ECO:0000313" key="4">
    <source>
        <dbReference type="EMBL" id="UYU71594.1"/>
    </source>
</evidence>
<protein>
    <submittedName>
        <fullName evidence="3">Copper resistance protein NlpE</fullName>
    </submittedName>
</protein>
<organism evidence="3 5">
    <name type="scientific">Bacteroides thetaiotaomicron</name>
    <dbReference type="NCBI Taxonomy" id="818"/>
    <lineage>
        <taxon>Bacteria</taxon>
        <taxon>Pseudomonadati</taxon>
        <taxon>Bacteroidota</taxon>
        <taxon>Bacteroidia</taxon>
        <taxon>Bacteroidales</taxon>
        <taxon>Bacteroidaceae</taxon>
        <taxon>Bacteroides</taxon>
    </lineage>
</organism>
<dbReference type="Pfam" id="PF04170">
    <property type="entry name" value="NlpE"/>
    <property type="match status" value="1"/>
</dbReference>
<accession>A0A0P0F3A9</accession>
<dbReference type="EMBL" id="QROV01000059">
    <property type="protein sequence ID" value="RHL52195.1"/>
    <property type="molecule type" value="Genomic_DNA"/>
</dbReference>
<evidence type="ECO:0000313" key="7">
    <source>
        <dbReference type="Proteomes" id="UP000436858"/>
    </source>
</evidence>